<evidence type="ECO:0000313" key="1">
    <source>
        <dbReference type="EMBL" id="EMC90889.1"/>
    </source>
</evidence>
<dbReference type="KEGG" id="bcom:BAUCODRAFT_330983"/>
<evidence type="ECO:0000313" key="2">
    <source>
        <dbReference type="Proteomes" id="UP000011761"/>
    </source>
</evidence>
<accession>M2MWD0</accession>
<reference evidence="1 2" key="1">
    <citation type="journal article" date="2012" name="PLoS Pathog.">
        <title>Diverse lifestyles and strategies of plant pathogenesis encoded in the genomes of eighteen Dothideomycetes fungi.</title>
        <authorList>
            <person name="Ohm R.A."/>
            <person name="Feau N."/>
            <person name="Henrissat B."/>
            <person name="Schoch C.L."/>
            <person name="Horwitz B.A."/>
            <person name="Barry K.W."/>
            <person name="Condon B.J."/>
            <person name="Copeland A.C."/>
            <person name="Dhillon B."/>
            <person name="Glaser F."/>
            <person name="Hesse C.N."/>
            <person name="Kosti I."/>
            <person name="LaButti K."/>
            <person name="Lindquist E.A."/>
            <person name="Lucas S."/>
            <person name="Salamov A.A."/>
            <person name="Bradshaw R.E."/>
            <person name="Ciuffetti L."/>
            <person name="Hamelin R.C."/>
            <person name="Kema G.H.J."/>
            <person name="Lawrence C."/>
            <person name="Scott J.A."/>
            <person name="Spatafora J.W."/>
            <person name="Turgeon B.G."/>
            <person name="de Wit P.J.G.M."/>
            <person name="Zhong S."/>
            <person name="Goodwin S.B."/>
            <person name="Grigoriev I.V."/>
        </authorList>
    </citation>
    <scope>NUCLEOTIDE SEQUENCE [LARGE SCALE GENOMIC DNA]</scope>
    <source>
        <strain evidence="1 2">UAMH 10762</strain>
    </source>
</reference>
<dbReference type="GeneID" id="19111960"/>
<dbReference type="RefSeq" id="XP_007681834.1">
    <property type="nucleotide sequence ID" value="XM_007683644.1"/>
</dbReference>
<name>M2MWD0_BAUPA</name>
<organism evidence="1 2">
    <name type="scientific">Baudoinia panamericana (strain UAMH 10762)</name>
    <name type="common">Angels' share fungus</name>
    <name type="synonym">Baudoinia compniacensis (strain UAMH 10762)</name>
    <dbReference type="NCBI Taxonomy" id="717646"/>
    <lineage>
        <taxon>Eukaryota</taxon>
        <taxon>Fungi</taxon>
        <taxon>Dikarya</taxon>
        <taxon>Ascomycota</taxon>
        <taxon>Pezizomycotina</taxon>
        <taxon>Dothideomycetes</taxon>
        <taxon>Dothideomycetidae</taxon>
        <taxon>Mycosphaerellales</taxon>
        <taxon>Teratosphaeriaceae</taxon>
        <taxon>Baudoinia</taxon>
    </lineage>
</organism>
<dbReference type="AlphaFoldDB" id="M2MWD0"/>
<protein>
    <submittedName>
        <fullName evidence="1">Uncharacterized protein</fullName>
    </submittedName>
</protein>
<dbReference type="Proteomes" id="UP000011761">
    <property type="component" value="Unassembled WGS sequence"/>
</dbReference>
<keyword evidence="2" id="KW-1185">Reference proteome</keyword>
<proteinExistence type="predicted"/>
<dbReference type="HOGENOM" id="CLU_2867313_0_0_1"/>
<gene>
    <name evidence="1" type="ORF">BAUCODRAFT_330983</name>
</gene>
<sequence>METLTAFHLVQHIPHTAPYISAGAYTHLNVRLRLCAGRGLGLTTPVQRYAVSSESSESSMPTQA</sequence>
<dbReference type="EMBL" id="KB445565">
    <property type="protein sequence ID" value="EMC90889.1"/>
    <property type="molecule type" value="Genomic_DNA"/>
</dbReference>